<proteinExistence type="predicted"/>
<evidence type="ECO:0000313" key="1">
    <source>
        <dbReference type="EMBL" id="KAB7888198.1"/>
    </source>
</evidence>
<accession>A0A6L4WUC5</accession>
<reference evidence="3 4" key="1">
    <citation type="submission" date="2019-10" db="EMBL/GenBank/DDBJ databases">
        <title>Poseidonibacter ostreae sp. nov., isolated from the gut of the Ostrea denselamellosa.</title>
        <authorList>
            <person name="Choi A."/>
        </authorList>
    </citation>
    <scope>NUCLEOTIDE SEQUENCE [LARGE SCALE GENOMIC DNA]</scope>
    <source>
        <strain evidence="1 4">SJOD-M-33</strain>
        <strain evidence="2 3">SJOD-M-5</strain>
    </source>
</reference>
<organism evidence="1 4">
    <name type="scientific">Poseidonibacter ostreae</name>
    <dbReference type="NCBI Taxonomy" id="2654171"/>
    <lineage>
        <taxon>Bacteria</taxon>
        <taxon>Pseudomonadati</taxon>
        <taxon>Campylobacterota</taxon>
        <taxon>Epsilonproteobacteria</taxon>
        <taxon>Campylobacterales</taxon>
        <taxon>Arcobacteraceae</taxon>
        <taxon>Poseidonibacter</taxon>
    </lineage>
</organism>
<dbReference type="EMBL" id="WFKK01000026">
    <property type="protein sequence ID" value="KAB7888198.1"/>
    <property type="molecule type" value="Genomic_DNA"/>
</dbReference>
<gene>
    <name evidence="2" type="ORF">GBG18_04530</name>
    <name evidence="1" type="ORF">GBG19_09565</name>
</gene>
<dbReference type="Proteomes" id="UP000472839">
    <property type="component" value="Unassembled WGS sequence"/>
</dbReference>
<comment type="caution">
    <text evidence="1">The sequence shown here is derived from an EMBL/GenBank/DDBJ whole genome shotgun (WGS) entry which is preliminary data.</text>
</comment>
<dbReference type="Proteomes" id="UP000461010">
    <property type="component" value="Unassembled WGS sequence"/>
</dbReference>
<protein>
    <submittedName>
        <fullName evidence="1">Uncharacterized protein</fullName>
    </submittedName>
</protein>
<evidence type="ECO:0000313" key="4">
    <source>
        <dbReference type="Proteomes" id="UP000472839"/>
    </source>
</evidence>
<name>A0A6L4WUC5_9BACT</name>
<sequence>MRIFTALFIFFISLTIWANDKYETSKINCILQSNYNNKTIDELKRILVEQSKREALEELYGTTILSKTDVLNGKLVTDEIKQKAVGSVRLKGNPEFYNGENFGEICSKVHVYITKKDLEKYSPKSVILNNFCFNDTSITLKDLKQKAKEKAYIEMITRFKPEFKDIKLLDAKKYIHKFIISNETFDTKKESYCFDARGDILPHELELTDISSIKSNKDNGLYVSFFKKSDYGLQNEIFDTKLKKDLSLFNENFTNDILKKEKVYVIRISGYLYSERIIHKKFKLESDVNNATLKINNSVVLTKKNPIGGITLDLGFNKIEMIINSKNAYDIKLLEKQKNNIYSPIKLENLYTRKSK</sequence>
<dbReference type="AlphaFoldDB" id="A0A6L4WUC5"/>
<evidence type="ECO:0000313" key="2">
    <source>
        <dbReference type="EMBL" id="KAB7892026.1"/>
    </source>
</evidence>
<dbReference type="RefSeq" id="WP_152188806.1">
    <property type="nucleotide sequence ID" value="NZ_WFKI01000060.1"/>
</dbReference>
<keyword evidence="3" id="KW-1185">Reference proteome</keyword>
<dbReference type="EMBL" id="WFKJ01000009">
    <property type="protein sequence ID" value="KAB7892026.1"/>
    <property type="molecule type" value="Genomic_DNA"/>
</dbReference>
<evidence type="ECO:0000313" key="3">
    <source>
        <dbReference type="Proteomes" id="UP000461010"/>
    </source>
</evidence>